<evidence type="ECO:0008006" key="3">
    <source>
        <dbReference type="Google" id="ProtNLM"/>
    </source>
</evidence>
<comment type="caution">
    <text evidence="1">The sequence shown here is derived from an EMBL/GenBank/DDBJ whole genome shotgun (WGS) entry which is preliminary data.</text>
</comment>
<protein>
    <recommendedName>
        <fullName evidence="3">BrnA antitoxin family protein</fullName>
    </recommendedName>
</protein>
<organism evidence="1 2">
    <name type="scientific">Trinickia soli</name>
    <dbReference type="NCBI Taxonomy" id="380675"/>
    <lineage>
        <taxon>Bacteria</taxon>
        <taxon>Pseudomonadati</taxon>
        <taxon>Pseudomonadota</taxon>
        <taxon>Betaproteobacteria</taxon>
        <taxon>Burkholderiales</taxon>
        <taxon>Burkholderiaceae</taxon>
        <taxon>Trinickia</taxon>
    </lineage>
</organism>
<keyword evidence="2" id="KW-1185">Reference proteome</keyword>
<sequence>MNARKGALGSDLAKVDARGVRASDYEEIPELGDEFFEKADEHRSGVLVKRGRGRPPGATKIQMNLRIDIDVIAAFKAQGEGWQTRMNQALREWASSHGMMR</sequence>
<dbReference type="RefSeq" id="WP_102612847.1">
    <property type="nucleotide sequence ID" value="NZ_CADIKD010000035.1"/>
</dbReference>
<dbReference type="InterPro" id="IPR025528">
    <property type="entry name" value="BrnA_antitoxin"/>
</dbReference>
<evidence type="ECO:0000313" key="2">
    <source>
        <dbReference type="Proteomes" id="UP000235347"/>
    </source>
</evidence>
<name>A0A2N7VFK6_9BURK</name>
<dbReference type="Pfam" id="PF14384">
    <property type="entry name" value="BrnA_antitoxin"/>
    <property type="match status" value="1"/>
</dbReference>
<dbReference type="EMBL" id="PNYB01000040">
    <property type="protein sequence ID" value="PMS15932.1"/>
    <property type="molecule type" value="Genomic_DNA"/>
</dbReference>
<evidence type="ECO:0000313" key="1">
    <source>
        <dbReference type="EMBL" id="PMS15932.1"/>
    </source>
</evidence>
<accession>A0A2N7VFK6</accession>
<gene>
    <name evidence="1" type="ORF">C0Z19_26700</name>
</gene>
<proteinExistence type="predicted"/>
<dbReference type="AlphaFoldDB" id="A0A2N7VFK6"/>
<dbReference type="Proteomes" id="UP000235347">
    <property type="component" value="Unassembled WGS sequence"/>
</dbReference>
<reference evidence="1 2" key="1">
    <citation type="submission" date="2018-01" db="EMBL/GenBank/DDBJ databases">
        <title>Whole genome analyses suggest that Burkholderia sensu lato contains two further novel genera in the rhizoxinica-symbiotica group Mycetohabitans gen. nov., and Trinickia gen. nov.: implications for the evolution of diazotrophy and nodulation in the Burkholderiaceae.</title>
        <authorList>
            <person name="Estrada-de los Santos P."/>
            <person name="Palmer M."/>
            <person name="Chavez-Ramirez B."/>
            <person name="Beukes C."/>
            <person name="Steenkamp E.T."/>
            <person name="Hirsch A.M."/>
            <person name="Manyaka P."/>
            <person name="Maluk M."/>
            <person name="Lafos M."/>
            <person name="Crook M."/>
            <person name="Gross E."/>
            <person name="Simon M.F."/>
            <person name="Bueno dos Reis Junior F."/>
            <person name="Poole P.S."/>
            <person name="Venter S.N."/>
            <person name="James E.K."/>
        </authorList>
    </citation>
    <scope>NUCLEOTIDE SEQUENCE [LARGE SCALE GENOMIC DNA]</scope>
    <source>
        <strain evidence="1 2">GP25-8</strain>
    </source>
</reference>